<evidence type="ECO:0000256" key="1">
    <source>
        <dbReference type="SAM" id="MobiDB-lite"/>
    </source>
</evidence>
<dbReference type="Pfam" id="PF13618">
    <property type="entry name" value="Gluconate_2-dh3"/>
    <property type="match status" value="1"/>
</dbReference>
<feature type="region of interest" description="Disordered" evidence="1">
    <location>
        <begin position="177"/>
        <end position="202"/>
    </location>
</feature>
<keyword evidence="3" id="KW-1185">Reference proteome</keyword>
<dbReference type="Proteomes" id="UP000626026">
    <property type="component" value="Unassembled WGS sequence"/>
</dbReference>
<protein>
    <submittedName>
        <fullName evidence="2">Gluconate 2-dehydrogenase subunit 3 family protein</fullName>
    </submittedName>
</protein>
<reference evidence="2 3" key="1">
    <citation type="journal article" date="2013" name="Int. J. Syst. Evol. Microbiol.">
        <title>Roseomonas aerophila sp. nov., isolated from air.</title>
        <authorList>
            <person name="Kim S.J."/>
            <person name="Weon H.Y."/>
            <person name="Ahn J.H."/>
            <person name="Hong S.B."/>
            <person name="Seok S.J."/>
            <person name="Whang K.S."/>
            <person name="Kwon S.W."/>
        </authorList>
    </citation>
    <scope>NUCLEOTIDE SEQUENCE [LARGE SCALE GENOMIC DNA]</scope>
    <source>
        <strain evidence="2 3">NBRC 108923</strain>
    </source>
</reference>
<accession>A0ABR7RTZ8</accession>
<organism evidence="2 3">
    <name type="scientific">Teichococcus aerophilus</name>
    <dbReference type="NCBI Taxonomy" id="1224513"/>
    <lineage>
        <taxon>Bacteria</taxon>
        <taxon>Pseudomonadati</taxon>
        <taxon>Pseudomonadota</taxon>
        <taxon>Alphaproteobacteria</taxon>
        <taxon>Acetobacterales</taxon>
        <taxon>Roseomonadaceae</taxon>
        <taxon>Roseomonas</taxon>
    </lineage>
</organism>
<evidence type="ECO:0000313" key="2">
    <source>
        <dbReference type="EMBL" id="MBC9209512.1"/>
    </source>
</evidence>
<evidence type="ECO:0000313" key="3">
    <source>
        <dbReference type="Proteomes" id="UP000626026"/>
    </source>
</evidence>
<sequence length="202" mass="22102">MEPLVARLIPADNLGPGALEAGVAHYIDRQMATPWAEGDHFYAEGPFEAGLPTQGYQFSHTPAALFRMGLVRLGEVVQQQHNTPFQNLSPEAQDAVLTQLEKGELDLSPVPGPLFFQTVLDLTMEGFFADPIYGGNRDMVGWKLVGFPGYYSSYVAEIERHNLPFTRPPQSLADLARAHAEDAQHGHAPSPQHVGHEGGQHP</sequence>
<dbReference type="InterPro" id="IPR027056">
    <property type="entry name" value="Gluconate_2DH_su3"/>
</dbReference>
<dbReference type="EMBL" id="JACTVA010000058">
    <property type="protein sequence ID" value="MBC9209512.1"/>
    <property type="molecule type" value="Genomic_DNA"/>
</dbReference>
<name>A0ABR7RTZ8_9PROT</name>
<comment type="caution">
    <text evidence="2">The sequence shown here is derived from an EMBL/GenBank/DDBJ whole genome shotgun (WGS) entry which is preliminary data.</text>
</comment>
<gene>
    <name evidence="2" type="ORF">IBL26_21890</name>
</gene>
<proteinExistence type="predicted"/>